<comment type="caution">
    <text evidence="1">The sequence shown here is derived from an EMBL/GenBank/DDBJ whole genome shotgun (WGS) entry which is preliminary data.</text>
</comment>
<protein>
    <submittedName>
        <fullName evidence="1">Uncharacterized protein</fullName>
    </submittedName>
</protein>
<keyword evidence="2" id="KW-1185">Reference proteome</keyword>
<feature type="non-terminal residue" evidence="1">
    <location>
        <position position="92"/>
    </location>
</feature>
<evidence type="ECO:0000313" key="1">
    <source>
        <dbReference type="EMBL" id="CAJ0557310.1"/>
    </source>
</evidence>
<reference evidence="1" key="1">
    <citation type="submission" date="2023-06" db="EMBL/GenBank/DDBJ databases">
        <authorList>
            <person name="Delattre M."/>
        </authorList>
    </citation>
    <scope>NUCLEOTIDE SEQUENCE</scope>
    <source>
        <strain evidence="1">AF72</strain>
    </source>
</reference>
<proteinExistence type="predicted"/>
<gene>
    <name evidence="1" type="ORF">MSPICULIGERA_LOCUS68</name>
</gene>
<organism evidence="1 2">
    <name type="scientific">Mesorhabditis spiculigera</name>
    <dbReference type="NCBI Taxonomy" id="96644"/>
    <lineage>
        <taxon>Eukaryota</taxon>
        <taxon>Metazoa</taxon>
        <taxon>Ecdysozoa</taxon>
        <taxon>Nematoda</taxon>
        <taxon>Chromadorea</taxon>
        <taxon>Rhabditida</taxon>
        <taxon>Rhabditina</taxon>
        <taxon>Rhabditomorpha</taxon>
        <taxon>Rhabditoidea</taxon>
        <taxon>Rhabditidae</taxon>
        <taxon>Mesorhabditinae</taxon>
        <taxon>Mesorhabditis</taxon>
    </lineage>
</organism>
<dbReference type="Proteomes" id="UP001177023">
    <property type="component" value="Unassembled WGS sequence"/>
</dbReference>
<sequence>MRQECILDFTGVDVVSAADDHVQLGPSENKNPSASELTDVTGFRCAEVSGVADGERVTISPVLPGALVSLAVEQPDLDVDGRLTTGQQASSV</sequence>
<dbReference type="AlphaFoldDB" id="A0AA36C3H4"/>
<evidence type="ECO:0000313" key="2">
    <source>
        <dbReference type="Proteomes" id="UP001177023"/>
    </source>
</evidence>
<name>A0AA36C3H4_9BILA</name>
<accession>A0AA36C3H4</accession>
<dbReference type="EMBL" id="CATQJA010000002">
    <property type="protein sequence ID" value="CAJ0557310.1"/>
    <property type="molecule type" value="Genomic_DNA"/>
</dbReference>